<evidence type="ECO:0000313" key="2">
    <source>
        <dbReference type="EMBL" id="MBD2870560.1"/>
    </source>
</evidence>
<gene>
    <name evidence="2" type="ORF">IDH41_18420</name>
</gene>
<dbReference type="Proteomes" id="UP000632125">
    <property type="component" value="Unassembled WGS sequence"/>
</dbReference>
<organism evidence="2 3">
    <name type="scientific">Paenibacillus arenilitoris</name>
    <dbReference type="NCBI Taxonomy" id="2772299"/>
    <lineage>
        <taxon>Bacteria</taxon>
        <taxon>Bacillati</taxon>
        <taxon>Bacillota</taxon>
        <taxon>Bacilli</taxon>
        <taxon>Bacillales</taxon>
        <taxon>Paenibacillaceae</taxon>
        <taxon>Paenibacillus</taxon>
    </lineage>
</organism>
<evidence type="ECO:0000256" key="1">
    <source>
        <dbReference type="SAM" id="Phobius"/>
    </source>
</evidence>
<feature type="transmembrane region" description="Helical" evidence="1">
    <location>
        <begin position="59"/>
        <end position="79"/>
    </location>
</feature>
<keyword evidence="1" id="KW-1133">Transmembrane helix</keyword>
<protein>
    <submittedName>
        <fullName evidence="2">Uncharacterized protein</fullName>
    </submittedName>
</protein>
<keyword evidence="1" id="KW-0812">Transmembrane</keyword>
<proteinExistence type="predicted"/>
<dbReference type="AlphaFoldDB" id="A0A927H714"/>
<evidence type="ECO:0000313" key="3">
    <source>
        <dbReference type="Proteomes" id="UP000632125"/>
    </source>
</evidence>
<reference evidence="2" key="1">
    <citation type="submission" date="2020-09" db="EMBL/GenBank/DDBJ databases">
        <title>A novel bacterium of genus Paenibacillus, isolated from South China Sea.</title>
        <authorList>
            <person name="Huang H."/>
            <person name="Mo K."/>
            <person name="Hu Y."/>
        </authorList>
    </citation>
    <scope>NUCLEOTIDE SEQUENCE</scope>
    <source>
        <strain evidence="2">IB182493</strain>
    </source>
</reference>
<comment type="caution">
    <text evidence="2">The sequence shown here is derived from an EMBL/GenBank/DDBJ whole genome shotgun (WGS) entry which is preliminary data.</text>
</comment>
<sequence length="89" mass="10020">MKIAKKISFWLALFSLAVCLFNLSGEDDKNLLLFFTNPLLLALNGYLTKLNASMANEELFMLIVYGIHLGSWLIAGLLLDGMISRLKQR</sequence>
<name>A0A927H714_9BACL</name>
<dbReference type="EMBL" id="JACXIY010000022">
    <property type="protein sequence ID" value="MBD2870560.1"/>
    <property type="molecule type" value="Genomic_DNA"/>
</dbReference>
<keyword evidence="3" id="KW-1185">Reference proteome</keyword>
<keyword evidence="1" id="KW-0472">Membrane</keyword>
<accession>A0A927H714</accession>
<dbReference type="RefSeq" id="WP_190863593.1">
    <property type="nucleotide sequence ID" value="NZ_JACXIY010000022.1"/>
</dbReference>